<reference evidence="2" key="2">
    <citation type="submission" date="2025-08" db="UniProtKB">
        <authorList>
            <consortium name="RefSeq"/>
        </authorList>
    </citation>
    <scope>IDENTIFICATION</scope>
    <source>
        <tissue evidence="2">Leaf</tissue>
    </source>
</reference>
<evidence type="ECO:0000313" key="1">
    <source>
        <dbReference type="Proteomes" id="UP000790787"/>
    </source>
</evidence>
<keyword evidence="1" id="KW-1185">Reference proteome</keyword>
<sequence>MRNADTDFEIEEGEYRFIVDMVRKTCSWKLWLLRGIPCAHVVCALFHIGEDRKDYVEHWYRKDTYLNAYKYFIQPIPNMKMWPESNNPPVELFEVKPMPDRPKRCRRKEKDEPRKKKWGKTSKKGAKMTCSNYH</sequence>
<proteinExistence type="predicted"/>
<evidence type="ECO:0000313" key="2">
    <source>
        <dbReference type="RefSeq" id="XP_075112660.1"/>
    </source>
</evidence>
<dbReference type="RefSeq" id="XP_075112660.1">
    <property type="nucleotide sequence ID" value="XM_075256559.1"/>
</dbReference>
<organism evidence="1 2">
    <name type="scientific">Nicotiana tabacum</name>
    <name type="common">Common tobacco</name>
    <dbReference type="NCBI Taxonomy" id="4097"/>
    <lineage>
        <taxon>Eukaryota</taxon>
        <taxon>Viridiplantae</taxon>
        <taxon>Streptophyta</taxon>
        <taxon>Embryophyta</taxon>
        <taxon>Tracheophyta</taxon>
        <taxon>Spermatophyta</taxon>
        <taxon>Magnoliopsida</taxon>
        <taxon>eudicotyledons</taxon>
        <taxon>Gunneridae</taxon>
        <taxon>Pentapetalae</taxon>
        <taxon>asterids</taxon>
        <taxon>lamiids</taxon>
        <taxon>Solanales</taxon>
        <taxon>Solanaceae</taxon>
        <taxon>Nicotianoideae</taxon>
        <taxon>Nicotianeae</taxon>
        <taxon>Nicotiana</taxon>
    </lineage>
</organism>
<reference evidence="1" key="1">
    <citation type="journal article" date="2014" name="Nat. Commun.">
        <title>The tobacco genome sequence and its comparison with those of tomato and potato.</title>
        <authorList>
            <person name="Sierro N."/>
            <person name="Battey J.N."/>
            <person name="Ouadi S."/>
            <person name="Bakaher N."/>
            <person name="Bovet L."/>
            <person name="Willig A."/>
            <person name="Goepfert S."/>
            <person name="Peitsch M.C."/>
            <person name="Ivanov N.V."/>
        </authorList>
    </citation>
    <scope>NUCLEOTIDE SEQUENCE [LARGE SCALE GENOMIC DNA]</scope>
</reference>
<name>A0AC58UT40_TOBAC</name>
<accession>A0AC58UT40</accession>
<dbReference type="Proteomes" id="UP000790787">
    <property type="component" value="Chromosome 6"/>
</dbReference>
<protein>
    <submittedName>
        <fullName evidence="2">Uncharacterized protein LOC142182319</fullName>
    </submittedName>
</protein>
<gene>
    <name evidence="2" type="primary">LOC142182319</name>
</gene>